<name>A0AAW4N528_9BACT</name>
<evidence type="ECO:0000313" key="3">
    <source>
        <dbReference type="Proteomes" id="UP001196765"/>
    </source>
</evidence>
<keyword evidence="1" id="KW-0732">Signal</keyword>
<accession>A0AAW4N528</accession>
<feature type="chain" id="PRO_5043330205" description="Lipoprotein" evidence="1">
    <location>
        <begin position="26"/>
        <end position="149"/>
    </location>
</feature>
<proteinExistence type="predicted"/>
<dbReference type="PROSITE" id="PS51257">
    <property type="entry name" value="PROKAR_LIPOPROTEIN"/>
    <property type="match status" value="1"/>
</dbReference>
<reference evidence="2" key="1">
    <citation type="submission" date="2021-06" db="EMBL/GenBank/DDBJ databases">
        <title>Collection of gut derived symbiotic bacterial strains cultured from healthy donors.</title>
        <authorList>
            <person name="Lin H."/>
            <person name="Littmann E."/>
            <person name="Pamer E.G."/>
        </authorList>
    </citation>
    <scope>NUCLEOTIDE SEQUENCE</scope>
    <source>
        <strain evidence="2">MSK.21.74</strain>
    </source>
</reference>
<dbReference type="EMBL" id="JAHOEI010000110">
    <property type="protein sequence ID" value="MBV3389178.1"/>
    <property type="molecule type" value="Genomic_DNA"/>
</dbReference>
<dbReference type="RefSeq" id="WP_217315024.1">
    <property type="nucleotide sequence ID" value="NZ_JAHOEA010000083.1"/>
</dbReference>
<comment type="caution">
    <text evidence="2">The sequence shown here is derived from an EMBL/GenBank/DDBJ whole genome shotgun (WGS) entry which is preliminary data.</text>
</comment>
<evidence type="ECO:0000256" key="1">
    <source>
        <dbReference type="SAM" id="SignalP"/>
    </source>
</evidence>
<dbReference type="Proteomes" id="UP001196765">
    <property type="component" value="Unassembled WGS sequence"/>
</dbReference>
<dbReference type="AlphaFoldDB" id="A0AAW4N528"/>
<organism evidence="2 3">
    <name type="scientific">Segatella copri</name>
    <dbReference type="NCBI Taxonomy" id="165179"/>
    <lineage>
        <taxon>Bacteria</taxon>
        <taxon>Pseudomonadati</taxon>
        <taxon>Bacteroidota</taxon>
        <taxon>Bacteroidia</taxon>
        <taxon>Bacteroidales</taxon>
        <taxon>Prevotellaceae</taxon>
        <taxon>Segatella</taxon>
    </lineage>
</organism>
<gene>
    <name evidence="2" type="ORF">KSW82_15750</name>
</gene>
<evidence type="ECO:0000313" key="2">
    <source>
        <dbReference type="EMBL" id="MBV3389178.1"/>
    </source>
</evidence>
<sequence>MKKTIKYLMLTLVAVFACVAISSCSKDDDDPNKGIGNYYVQLAGVETNCIDATGNNLADIFKSGWITENKADSQGKKTIGKTDNETARTWFNQYINALVQNADEEFRGKNLLPENGYVRYYFSLGSDASYGGANENAIIEVTNSGAIKR</sequence>
<feature type="signal peptide" evidence="1">
    <location>
        <begin position="1"/>
        <end position="25"/>
    </location>
</feature>
<evidence type="ECO:0008006" key="4">
    <source>
        <dbReference type="Google" id="ProtNLM"/>
    </source>
</evidence>
<protein>
    <recommendedName>
        <fullName evidence="4">Lipoprotein</fullName>
    </recommendedName>
</protein>